<dbReference type="InterPro" id="IPR037523">
    <property type="entry name" value="VOC_core"/>
</dbReference>
<dbReference type="GO" id="GO:0046491">
    <property type="term" value="P:L-methylmalonyl-CoA metabolic process"/>
    <property type="evidence" value="ECO:0007669"/>
    <property type="project" value="TreeGrafter"/>
</dbReference>
<dbReference type="InterPro" id="IPR029068">
    <property type="entry name" value="Glyas_Bleomycin-R_OHBP_Dase"/>
</dbReference>
<dbReference type="Proteomes" id="UP000016412">
    <property type="component" value="Unassembled WGS sequence"/>
</dbReference>
<dbReference type="STRING" id="1125725.HMPREF1325_0778"/>
<dbReference type="CDD" id="cd06587">
    <property type="entry name" value="VOC"/>
    <property type="match status" value="1"/>
</dbReference>
<feature type="domain" description="VOC" evidence="2">
    <location>
        <begin position="5"/>
        <end position="129"/>
    </location>
</feature>
<dbReference type="GO" id="GO:0004462">
    <property type="term" value="F:lactoylglutathione lyase activity"/>
    <property type="evidence" value="ECO:0007669"/>
    <property type="project" value="InterPro"/>
</dbReference>
<dbReference type="Proteomes" id="UP000016646">
    <property type="component" value="Unassembled WGS sequence"/>
</dbReference>
<dbReference type="PROSITE" id="PS00934">
    <property type="entry name" value="GLYOXALASE_I_1"/>
    <property type="match status" value="1"/>
</dbReference>
<evidence type="ECO:0000313" key="3">
    <source>
        <dbReference type="EMBL" id="ERF61468.1"/>
    </source>
</evidence>
<dbReference type="GO" id="GO:0004493">
    <property type="term" value="F:methylmalonyl-CoA epimerase activity"/>
    <property type="evidence" value="ECO:0007669"/>
    <property type="project" value="TreeGrafter"/>
</dbReference>
<dbReference type="PANTHER" id="PTHR43048:SF3">
    <property type="entry name" value="METHYLMALONYL-COA EPIMERASE, MITOCHONDRIAL"/>
    <property type="match status" value="1"/>
</dbReference>
<accession>U1FNL2</accession>
<proteinExistence type="predicted"/>
<dbReference type="eggNOG" id="COG0346">
    <property type="taxonomic scope" value="Bacteria"/>
</dbReference>
<dbReference type="Gene3D" id="3.10.180.10">
    <property type="entry name" value="2,3-Dihydroxybiphenyl 1,2-Dioxygenase, domain 1"/>
    <property type="match status" value="1"/>
</dbReference>
<reference evidence="5 6" key="1">
    <citation type="submission" date="2013-08" db="EMBL/GenBank/DDBJ databases">
        <authorList>
            <person name="Durkin A.S."/>
            <person name="Haft D.R."/>
            <person name="McCorrison J."/>
            <person name="Torralba M."/>
            <person name="Gillis M."/>
            <person name="Haft D.H."/>
            <person name="Methe B."/>
            <person name="Sutton G."/>
            <person name="Nelson K.E."/>
        </authorList>
    </citation>
    <scope>NUCLEOTIDE SEQUENCE [LARGE SCALE GENOMIC DNA]</scope>
    <source>
        <strain evidence="4 6">ATCC 35536</strain>
        <strain evidence="3 5">VPI DR56BR1116</strain>
    </source>
</reference>
<evidence type="ECO:0000256" key="1">
    <source>
        <dbReference type="ARBA" id="ARBA00022723"/>
    </source>
</evidence>
<dbReference type="InterPro" id="IPR004360">
    <property type="entry name" value="Glyas_Fos-R_dOase_dom"/>
</dbReference>
<evidence type="ECO:0000313" key="5">
    <source>
        <dbReference type="Proteomes" id="UP000016412"/>
    </source>
</evidence>
<evidence type="ECO:0000259" key="2">
    <source>
        <dbReference type="PROSITE" id="PS51819"/>
    </source>
</evidence>
<dbReference type="PATRIC" id="fig|1125725.3.peg.531"/>
<dbReference type="Pfam" id="PF00903">
    <property type="entry name" value="Glyoxalase"/>
    <property type="match status" value="1"/>
</dbReference>
<dbReference type="AlphaFoldDB" id="U1FNL2"/>
<evidence type="ECO:0000313" key="4">
    <source>
        <dbReference type="EMBL" id="ERJ98199.1"/>
    </source>
</evidence>
<dbReference type="OrthoDB" id="192739at2"/>
<dbReference type="PROSITE" id="PS51819">
    <property type="entry name" value="VOC"/>
    <property type="match status" value="1"/>
</dbReference>
<organism evidence="3 5">
    <name type="scientific">Treponema socranskii subsp. socranskii VPI DR56BR1116 = ATCC 35536</name>
    <dbReference type="NCBI Taxonomy" id="1125725"/>
    <lineage>
        <taxon>Bacteria</taxon>
        <taxon>Pseudomonadati</taxon>
        <taxon>Spirochaetota</taxon>
        <taxon>Spirochaetia</taxon>
        <taxon>Spirochaetales</taxon>
        <taxon>Treponemataceae</taxon>
        <taxon>Treponema</taxon>
    </lineage>
</organism>
<dbReference type="EMBL" id="AVQI01000082">
    <property type="protein sequence ID" value="ERJ98199.1"/>
    <property type="molecule type" value="Genomic_DNA"/>
</dbReference>
<name>U1FNL2_TRESO</name>
<comment type="caution">
    <text evidence="3">The sequence shown here is derived from an EMBL/GenBank/DDBJ whole genome shotgun (WGS) entry which is preliminary data.</text>
</comment>
<evidence type="ECO:0000313" key="6">
    <source>
        <dbReference type="Proteomes" id="UP000016646"/>
    </source>
</evidence>
<dbReference type="PANTHER" id="PTHR43048">
    <property type="entry name" value="METHYLMALONYL-COA EPIMERASE"/>
    <property type="match status" value="1"/>
</dbReference>
<gene>
    <name evidence="4" type="ORF">HMPREF0860_1784</name>
    <name evidence="3" type="ORF">HMPREF1325_0778</name>
</gene>
<dbReference type="SUPFAM" id="SSF54593">
    <property type="entry name" value="Glyoxalase/Bleomycin resistance protein/Dihydroxybiphenyl dioxygenase"/>
    <property type="match status" value="1"/>
</dbReference>
<dbReference type="GO" id="GO:0046872">
    <property type="term" value="F:metal ion binding"/>
    <property type="evidence" value="ECO:0007669"/>
    <property type="project" value="UniProtKB-KW"/>
</dbReference>
<sequence length="134" mass="15540">MEIKRLDHITIIVKNLERTMSFYADVMGFTREQTVDCGDHILRYFRVPGGQRIELNQYLYEVADHKGKLNDKGAYRHCAFEVTDISGWEKRITQAGYPFHIPVHDDEKNGVYSGLFLDPNGVEIELIEYKTDIA</sequence>
<dbReference type="RefSeq" id="WP_021329587.1">
    <property type="nucleotide sequence ID" value="NZ_AUZJ01000012.1"/>
</dbReference>
<keyword evidence="1" id="KW-0479">Metal-binding</keyword>
<dbReference type="EMBL" id="AUZJ01000012">
    <property type="protein sequence ID" value="ERF61468.1"/>
    <property type="molecule type" value="Genomic_DNA"/>
</dbReference>
<keyword evidence="6" id="KW-1185">Reference proteome</keyword>
<protein>
    <submittedName>
        <fullName evidence="3">Glyoxalase-like domain protein</fullName>
    </submittedName>
</protein>
<dbReference type="InterPro" id="IPR018146">
    <property type="entry name" value="Glyoxalase_1_CS"/>
</dbReference>
<dbReference type="InterPro" id="IPR051785">
    <property type="entry name" value="MMCE/EMCE_epimerase"/>
</dbReference>